<evidence type="ECO:0000313" key="1">
    <source>
        <dbReference type="EMBL" id="PSO04147.1"/>
    </source>
</evidence>
<dbReference type="PANTHER" id="PTHR42921:SF1">
    <property type="entry name" value="ACETOACETYL-COA SYNTHETASE"/>
    <property type="match status" value="1"/>
</dbReference>
<protein>
    <submittedName>
        <fullName evidence="1">Acetoacetate-CoA ligase</fullName>
    </submittedName>
</protein>
<evidence type="ECO:0000313" key="2">
    <source>
        <dbReference type="Proteomes" id="UP000241886"/>
    </source>
</evidence>
<reference evidence="1 2" key="1">
    <citation type="submission" date="2017-04" db="EMBL/GenBank/DDBJ databases">
        <title>Novel microbial lineages endemic to geothermal iron-oxide mats fill important gaps in the evolutionary history of Archaea.</title>
        <authorList>
            <person name="Jay Z.J."/>
            <person name="Beam J.P."/>
            <person name="Dlakic M."/>
            <person name="Rusch D.B."/>
            <person name="Kozubal M.A."/>
            <person name="Inskeep W.P."/>
        </authorList>
    </citation>
    <scope>NUCLEOTIDE SEQUENCE [LARGE SCALE GENOMIC DNA]</scope>
    <source>
        <strain evidence="1">ECH_B_SAG-G16</strain>
    </source>
</reference>
<organism evidence="1 2">
    <name type="scientific">Candidatus Marsarchaeota G2 archaeon ECH_B_SAG-G16</name>
    <dbReference type="NCBI Taxonomy" id="1978167"/>
    <lineage>
        <taxon>Archaea</taxon>
        <taxon>Candidatus Marsarchaeota</taxon>
        <taxon>Candidatus Marsarchaeota group 2</taxon>
    </lineage>
</organism>
<dbReference type="AlphaFoldDB" id="A0A2R6BZW5"/>
<feature type="non-terminal residue" evidence="1">
    <location>
        <position position="1"/>
    </location>
</feature>
<dbReference type="GO" id="GO:0030729">
    <property type="term" value="F:acetoacetate-CoA ligase activity"/>
    <property type="evidence" value="ECO:0007669"/>
    <property type="project" value="TreeGrafter"/>
</dbReference>
<keyword evidence="1" id="KW-0436">Ligase</keyword>
<sequence length="73" mass="8146">KIKKEIATKISPSFVPDLVLQVSEIPKTLNGKKLEVPVKRILMGENAEKVVNKEALLNPESLEQFGKLSKLFT</sequence>
<accession>A0A2R6BZW5</accession>
<name>A0A2R6BZW5_9ARCH</name>
<dbReference type="PANTHER" id="PTHR42921">
    <property type="entry name" value="ACETOACETYL-COA SYNTHETASE"/>
    <property type="match status" value="1"/>
</dbReference>
<dbReference type="Proteomes" id="UP000241886">
    <property type="component" value="Unassembled WGS sequence"/>
</dbReference>
<dbReference type="EMBL" id="NEXO01000072">
    <property type="protein sequence ID" value="PSO04147.1"/>
    <property type="molecule type" value="Genomic_DNA"/>
</dbReference>
<comment type="caution">
    <text evidence="1">The sequence shown here is derived from an EMBL/GenBank/DDBJ whole genome shotgun (WGS) entry which is preliminary data.</text>
</comment>
<proteinExistence type="predicted"/>
<gene>
    <name evidence="1" type="ORF">B9Q13_05485</name>
</gene>
<dbReference type="SUPFAM" id="SSF56801">
    <property type="entry name" value="Acetyl-CoA synthetase-like"/>
    <property type="match status" value="1"/>
</dbReference>